<evidence type="ECO:0000313" key="1">
    <source>
        <dbReference type="EMBL" id="ARF09206.1"/>
    </source>
</evidence>
<name>A0A1V0SBX5_9VIRU</name>
<accession>A0A1V0SBX5</accession>
<reference evidence="1" key="1">
    <citation type="journal article" date="2017" name="Science">
        <title>Giant viruses with an expanded complement of translation system components.</title>
        <authorList>
            <person name="Schulz F."/>
            <person name="Yutin N."/>
            <person name="Ivanova N.N."/>
            <person name="Ortega D.R."/>
            <person name="Lee T.K."/>
            <person name="Vierheilig J."/>
            <person name="Daims H."/>
            <person name="Horn M."/>
            <person name="Wagner M."/>
            <person name="Jensen G.J."/>
            <person name="Kyrpides N.C."/>
            <person name="Koonin E.V."/>
            <person name="Woyke T."/>
        </authorList>
    </citation>
    <scope>NUCLEOTIDE SEQUENCE</scope>
    <source>
        <strain evidence="1">CTV1</strain>
    </source>
</reference>
<gene>
    <name evidence="1" type="ORF">Catovirus_2_155</name>
</gene>
<protein>
    <submittedName>
        <fullName evidence="1">Uncharacterized protein</fullName>
    </submittedName>
</protein>
<dbReference type="EMBL" id="KY684084">
    <property type="protein sequence ID" value="ARF09206.1"/>
    <property type="molecule type" value="Genomic_DNA"/>
</dbReference>
<proteinExistence type="predicted"/>
<sequence length="197" mass="23165">MNLEKLKLCFDKGGNIYFKYCDKYYDLNIEADNKIKLEILPNYNCVNLDNIKFGELKLSSDSGSLRGKVQKEIIKSSNNDETDEDYHERLFMYENEEFAEFYGLDSDEEQEEQVKFVGNKDNIDFCDFDDESNIALYDTLLYDNDNLYFKTSLIGIEPSYRLKIYKDGSINFRPIGDKEQVYTLNADNDNLWLVLKI</sequence>
<organism evidence="1">
    <name type="scientific">Catovirus CTV1</name>
    <dbReference type="NCBI Taxonomy" id="1977631"/>
    <lineage>
        <taxon>Viruses</taxon>
        <taxon>Varidnaviria</taxon>
        <taxon>Bamfordvirae</taxon>
        <taxon>Nucleocytoviricota</taxon>
        <taxon>Megaviricetes</taxon>
        <taxon>Imitervirales</taxon>
        <taxon>Mimiviridae</taxon>
        <taxon>Klosneuvirinae</taxon>
        <taxon>Catovirus</taxon>
    </lineage>
</organism>